<feature type="domain" description="Polysaccharide pyruvyl transferase" evidence="1">
    <location>
        <begin position="13"/>
        <end position="281"/>
    </location>
</feature>
<evidence type="ECO:0000259" key="1">
    <source>
        <dbReference type="Pfam" id="PF04230"/>
    </source>
</evidence>
<accession>A0ABX1PFP2</accession>
<comment type="caution">
    <text evidence="2">The sequence shown here is derived from an EMBL/GenBank/DDBJ whole genome shotgun (WGS) entry which is preliminary data.</text>
</comment>
<gene>
    <name evidence="2" type="primary">csaB</name>
    <name evidence="2" type="ORF">DP116_24365</name>
</gene>
<dbReference type="NCBIfam" id="TIGR03609">
    <property type="entry name" value="S_layer_CsaB"/>
    <property type="match status" value="1"/>
</dbReference>
<dbReference type="PANTHER" id="PTHR36836">
    <property type="entry name" value="COLANIC ACID BIOSYNTHESIS PROTEIN WCAK"/>
    <property type="match status" value="1"/>
</dbReference>
<dbReference type="Proteomes" id="UP000718564">
    <property type="component" value="Unassembled WGS sequence"/>
</dbReference>
<dbReference type="Pfam" id="PF04230">
    <property type="entry name" value="PS_pyruv_trans"/>
    <property type="match status" value="1"/>
</dbReference>
<dbReference type="PANTHER" id="PTHR36836:SF1">
    <property type="entry name" value="COLANIC ACID BIOSYNTHESIS PROTEIN WCAK"/>
    <property type="match status" value="1"/>
</dbReference>
<name>A0ABX1PFP2_9CYAN</name>
<organism evidence="2 3">
    <name type="scientific">Brasilonema bromeliae SPC951</name>
    <dbReference type="NCBI Taxonomy" id="385972"/>
    <lineage>
        <taxon>Bacteria</taxon>
        <taxon>Bacillati</taxon>
        <taxon>Cyanobacteriota</taxon>
        <taxon>Cyanophyceae</taxon>
        <taxon>Nostocales</taxon>
        <taxon>Scytonemataceae</taxon>
        <taxon>Brasilonema</taxon>
        <taxon>Bromeliae group (in: Brasilonema)</taxon>
    </lineage>
</organism>
<dbReference type="InterPro" id="IPR019896">
    <property type="entry name" value="Polysacch_pyruvyl_Trfase_CsaB"/>
</dbReference>
<dbReference type="InterPro" id="IPR007345">
    <property type="entry name" value="Polysacch_pyruvyl_Trfase"/>
</dbReference>
<dbReference type="EMBL" id="QMEB01000256">
    <property type="protein sequence ID" value="NMG22411.1"/>
    <property type="molecule type" value="Genomic_DNA"/>
</dbReference>
<sequence length="350" mass="38645">MRVLLSGYYGKGNGGDEALLATLLQMLPPSVTPVVLSGNPEETNSRYRVEACDRMAPLTVLQALRSCDAFIWGGGSLIQDTTSAVSPFYYGAIMTLAQKMGLKTIAWGQGIGPVKRPVTRWLARQNFGGCTKVSVRDRASAALLTDWQIPFILAPDPVWALQSKPVPGLWDLPAPRVAVTLRTHPQLTQTRLANLTRALVDFQKATQTFILLLPFQKSEDLEIAQAIQPQLKDVSKIMCLEEPELLKGVFRGVEMAIGMRLHSLIMAASEGCRCFALSYDPKVNRLMEDLDMPGWDLANLPDDPNFISKTWMEHYANGDPLSAEKIQSLVDRALIHREVLSEGLTVNSIK</sequence>
<proteinExistence type="predicted"/>
<evidence type="ECO:0000313" key="2">
    <source>
        <dbReference type="EMBL" id="NMG22411.1"/>
    </source>
</evidence>
<keyword evidence="3" id="KW-1185">Reference proteome</keyword>
<dbReference type="RefSeq" id="WP_169157606.1">
    <property type="nucleotide sequence ID" value="NZ_CAWPJE010000257.1"/>
</dbReference>
<evidence type="ECO:0000313" key="3">
    <source>
        <dbReference type="Proteomes" id="UP000718564"/>
    </source>
</evidence>
<keyword evidence="2" id="KW-0808">Transferase</keyword>
<protein>
    <submittedName>
        <fullName evidence="2">Polysaccharide pyruvyl transferase CsaB</fullName>
    </submittedName>
</protein>
<dbReference type="GO" id="GO:0016740">
    <property type="term" value="F:transferase activity"/>
    <property type="evidence" value="ECO:0007669"/>
    <property type="project" value="UniProtKB-KW"/>
</dbReference>
<reference evidence="2 3" key="1">
    <citation type="submission" date="2018-06" db="EMBL/GenBank/DDBJ databases">
        <title>Comparative genomics of Brasilonema spp. strains.</title>
        <authorList>
            <person name="Alvarenga D.O."/>
            <person name="Fiore M.F."/>
            <person name="Varani A.M."/>
        </authorList>
    </citation>
    <scope>NUCLEOTIDE SEQUENCE [LARGE SCALE GENOMIC DNA]</scope>
    <source>
        <strain evidence="2 3">SPC951</strain>
    </source>
</reference>